<evidence type="ECO:0000259" key="2">
    <source>
        <dbReference type="Pfam" id="PF23622"/>
    </source>
</evidence>
<reference evidence="4" key="2">
    <citation type="journal article" date="2008" name="Nucleic Acids Res.">
        <title>The rice annotation project database (RAP-DB): 2008 update.</title>
        <authorList>
            <consortium name="The rice annotation project (RAP)"/>
        </authorList>
    </citation>
    <scope>GENOME REANNOTATION</scope>
    <source>
        <strain evidence="4">cv. Nipponbare</strain>
    </source>
</reference>
<name>Q10H88_ORYSJ</name>
<feature type="region of interest" description="Disordered" evidence="1">
    <location>
        <begin position="84"/>
        <end position="107"/>
    </location>
</feature>
<feature type="domain" description="At1g61320/AtMIF1 LRR" evidence="2">
    <location>
        <begin position="125"/>
        <end position="197"/>
    </location>
</feature>
<proteinExistence type="predicted"/>
<evidence type="ECO:0000313" key="4">
    <source>
        <dbReference type="Proteomes" id="UP000000763"/>
    </source>
</evidence>
<reference evidence="4" key="1">
    <citation type="journal article" date="2005" name="Nature">
        <title>The map-based sequence of the rice genome.</title>
        <authorList>
            <consortium name="International rice genome sequencing project (IRGSP)"/>
            <person name="Matsumoto T."/>
            <person name="Wu J."/>
            <person name="Kanamori H."/>
            <person name="Katayose Y."/>
            <person name="Fujisawa M."/>
            <person name="Namiki N."/>
            <person name="Mizuno H."/>
            <person name="Yamamoto K."/>
            <person name="Antonio B.A."/>
            <person name="Baba T."/>
            <person name="Sakata K."/>
            <person name="Nagamura Y."/>
            <person name="Aoki H."/>
            <person name="Arikawa K."/>
            <person name="Arita K."/>
            <person name="Bito T."/>
            <person name="Chiden Y."/>
            <person name="Fujitsuka N."/>
            <person name="Fukunaka R."/>
            <person name="Hamada M."/>
            <person name="Harada C."/>
            <person name="Hayashi A."/>
            <person name="Hijishita S."/>
            <person name="Honda M."/>
            <person name="Hosokawa S."/>
            <person name="Ichikawa Y."/>
            <person name="Idonuma A."/>
            <person name="Iijima M."/>
            <person name="Ikeda M."/>
            <person name="Ikeno M."/>
            <person name="Ito K."/>
            <person name="Ito S."/>
            <person name="Ito T."/>
            <person name="Ito Y."/>
            <person name="Ito Y."/>
            <person name="Iwabuchi A."/>
            <person name="Kamiya K."/>
            <person name="Karasawa W."/>
            <person name="Kurita K."/>
            <person name="Katagiri S."/>
            <person name="Kikuta A."/>
            <person name="Kobayashi H."/>
            <person name="Kobayashi N."/>
            <person name="Machita K."/>
            <person name="Maehara T."/>
            <person name="Masukawa M."/>
            <person name="Mizubayashi T."/>
            <person name="Mukai Y."/>
            <person name="Nagasaki H."/>
            <person name="Nagata Y."/>
            <person name="Naito S."/>
            <person name="Nakashima M."/>
            <person name="Nakama Y."/>
            <person name="Nakamichi Y."/>
            <person name="Nakamura M."/>
            <person name="Meguro A."/>
            <person name="Negishi M."/>
            <person name="Ohta I."/>
            <person name="Ohta T."/>
            <person name="Okamoto M."/>
            <person name="Ono N."/>
            <person name="Saji S."/>
            <person name="Sakaguchi M."/>
            <person name="Sakai K."/>
            <person name="Shibata M."/>
            <person name="Shimokawa T."/>
            <person name="Song J."/>
            <person name="Takazaki Y."/>
            <person name="Terasawa K."/>
            <person name="Tsugane M."/>
            <person name="Tsuji K."/>
            <person name="Ueda S."/>
            <person name="Waki K."/>
            <person name="Yamagata H."/>
            <person name="Yamamoto M."/>
            <person name="Yamamoto S."/>
            <person name="Yamane H."/>
            <person name="Yoshiki S."/>
            <person name="Yoshihara R."/>
            <person name="Yukawa K."/>
            <person name="Zhong H."/>
            <person name="Yano M."/>
            <person name="Yuan Q."/>
            <person name="Ouyang S."/>
            <person name="Liu J."/>
            <person name="Jones K.M."/>
            <person name="Gansberger K."/>
            <person name="Moffat K."/>
            <person name="Hill J."/>
            <person name="Bera J."/>
            <person name="Fadrosh D."/>
            <person name="Jin S."/>
            <person name="Johri S."/>
            <person name="Kim M."/>
            <person name="Overton L."/>
            <person name="Reardon M."/>
            <person name="Tsitrin T."/>
            <person name="Vuong H."/>
            <person name="Weaver B."/>
            <person name="Ciecko A."/>
            <person name="Tallon L."/>
            <person name="Jackson J."/>
            <person name="Pai G."/>
            <person name="Aken S.V."/>
            <person name="Utterback T."/>
            <person name="Reidmuller S."/>
            <person name="Feldblyum T."/>
            <person name="Hsiao J."/>
            <person name="Zismann V."/>
            <person name="Iobst S."/>
            <person name="de Vazeille A.R."/>
            <person name="Buell C.R."/>
            <person name="Ying K."/>
            <person name="Li Y."/>
            <person name="Lu T."/>
            <person name="Huang Y."/>
            <person name="Zhao Q."/>
            <person name="Feng Q."/>
            <person name="Zhang L."/>
            <person name="Zhu J."/>
            <person name="Weng Q."/>
            <person name="Mu J."/>
            <person name="Lu Y."/>
            <person name="Fan D."/>
            <person name="Liu Y."/>
            <person name="Guan J."/>
            <person name="Zhang Y."/>
            <person name="Yu S."/>
            <person name="Liu X."/>
            <person name="Zhang Y."/>
            <person name="Hong G."/>
            <person name="Han B."/>
            <person name="Choisne N."/>
            <person name="Demange N."/>
            <person name="Orjeda G."/>
            <person name="Samain S."/>
            <person name="Cattolico L."/>
            <person name="Pelletier E."/>
            <person name="Couloux A."/>
            <person name="Segurens B."/>
            <person name="Wincker P."/>
            <person name="D'Hont A."/>
            <person name="Scarpelli C."/>
            <person name="Weissenbach J."/>
            <person name="Salanoubat M."/>
            <person name="Quetier F."/>
            <person name="Yu Y."/>
            <person name="Kim H.R."/>
            <person name="Rambo T."/>
            <person name="Currie J."/>
            <person name="Collura K."/>
            <person name="Luo M."/>
            <person name="Yang T."/>
            <person name="Ammiraju J.S.S."/>
            <person name="Engler F."/>
            <person name="Soderlund C."/>
            <person name="Wing R.A."/>
            <person name="Palmer L.E."/>
            <person name="de la Bastide M."/>
            <person name="Spiegel L."/>
            <person name="Nascimento L."/>
            <person name="Zutavern T."/>
            <person name="O'Shaughnessy A."/>
            <person name="Dike S."/>
            <person name="Dedhia N."/>
            <person name="Preston R."/>
            <person name="Balija V."/>
            <person name="McCombie W.R."/>
            <person name="Chow T."/>
            <person name="Chen H."/>
            <person name="Chung M."/>
            <person name="Chen C."/>
            <person name="Shaw J."/>
            <person name="Wu H."/>
            <person name="Hsiao K."/>
            <person name="Chao Y."/>
            <person name="Chu M."/>
            <person name="Cheng C."/>
            <person name="Hour A."/>
            <person name="Lee P."/>
            <person name="Lin S."/>
            <person name="Lin Y."/>
            <person name="Liou J."/>
            <person name="Liu S."/>
            <person name="Hsing Y."/>
            <person name="Raghuvanshi S."/>
            <person name="Mohanty A."/>
            <person name="Bharti A.K."/>
            <person name="Gaur A."/>
            <person name="Gupta V."/>
            <person name="Kumar D."/>
            <person name="Ravi V."/>
            <person name="Vij S."/>
            <person name="Kapur A."/>
            <person name="Khurana P."/>
            <person name="Khurana P."/>
            <person name="Khurana J.P."/>
            <person name="Tyagi A.K."/>
            <person name="Gaikwad K."/>
            <person name="Singh A."/>
            <person name="Dalal V."/>
            <person name="Srivastava S."/>
            <person name="Dixit A."/>
            <person name="Pal A.K."/>
            <person name="Ghazi I.A."/>
            <person name="Yadav M."/>
            <person name="Pandit A."/>
            <person name="Bhargava A."/>
            <person name="Sureshbabu K."/>
            <person name="Batra K."/>
            <person name="Sharma T.R."/>
            <person name="Mohapatra T."/>
            <person name="Singh N.K."/>
            <person name="Messing J."/>
            <person name="Nelson A.B."/>
            <person name="Fuks G."/>
            <person name="Kavchok S."/>
            <person name="Keizer G."/>
            <person name="Linton E."/>
            <person name="Llaca V."/>
            <person name="Song R."/>
            <person name="Tanyolac B."/>
            <person name="Young S."/>
            <person name="Ho-Il K."/>
            <person name="Hahn J.H."/>
            <person name="Sangsakoo G."/>
            <person name="Vanavichit A."/>
            <person name="de Mattos Luiz.A.T."/>
            <person name="Zimmer P.D."/>
            <person name="Malone G."/>
            <person name="Dellagostin O."/>
            <person name="de Oliveira A.C."/>
            <person name="Bevan M."/>
            <person name="Bancroft I."/>
            <person name="Minx P."/>
            <person name="Cordum H."/>
            <person name="Wilson R."/>
            <person name="Cheng Z."/>
            <person name="Jin W."/>
            <person name="Jiang J."/>
            <person name="Leong S.A."/>
            <person name="Iwama H."/>
            <person name="Gojobori T."/>
            <person name="Itoh T."/>
            <person name="Niimura Y."/>
            <person name="Fujii Y."/>
            <person name="Habara T."/>
            <person name="Sakai H."/>
            <person name="Sato Y."/>
            <person name="Wilson G."/>
            <person name="Kumar K."/>
            <person name="McCouch S."/>
            <person name="Juretic N."/>
            <person name="Hoen D."/>
            <person name="Wright S."/>
            <person name="Bruskiewich R."/>
            <person name="Bureau T."/>
            <person name="Miyao A."/>
            <person name="Hirochika H."/>
            <person name="Nishikawa T."/>
            <person name="Kadowaki K."/>
            <person name="Sugiura M."/>
            <person name="Burr B."/>
            <person name="Sasaki T."/>
        </authorList>
    </citation>
    <scope>NUCLEOTIDE SEQUENCE [LARGE SCALE GENOMIC DNA]</scope>
    <source>
        <strain evidence="4">cv. Nipponbare</strain>
    </source>
</reference>
<protein>
    <recommendedName>
        <fullName evidence="2">At1g61320/AtMIF1 LRR domain-containing protein</fullName>
    </recommendedName>
</protein>
<dbReference type="InterPro" id="IPR055357">
    <property type="entry name" value="LRR_At1g61320_AtMIF1"/>
</dbReference>
<evidence type="ECO:0000256" key="1">
    <source>
        <dbReference type="SAM" id="MobiDB-lite"/>
    </source>
</evidence>
<dbReference type="AlphaFoldDB" id="Q10H88"/>
<gene>
    <name evidence="3" type="primary">OSJNBa0087M10.12</name>
</gene>
<organism evidence="3 4">
    <name type="scientific">Oryza sativa subsp. japonica</name>
    <name type="common">Rice</name>
    <dbReference type="NCBI Taxonomy" id="39947"/>
    <lineage>
        <taxon>Eukaryota</taxon>
        <taxon>Viridiplantae</taxon>
        <taxon>Streptophyta</taxon>
        <taxon>Embryophyta</taxon>
        <taxon>Tracheophyta</taxon>
        <taxon>Spermatophyta</taxon>
        <taxon>Magnoliopsida</taxon>
        <taxon>Liliopsida</taxon>
        <taxon>Poales</taxon>
        <taxon>Poaceae</taxon>
        <taxon>BOP clade</taxon>
        <taxon>Oryzoideae</taxon>
        <taxon>Oryzeae</taxon>
        <taxon>Oryzinae</taxon>
        <taxon>Oryza</taxon>
        <taxon>Oryza sativa</taxon>
    </lineage>
</organism>
<sequence length="213" mass="22710">MGLEGAVGGRAAFQWWRRTRRRAVAAEDVDDGGCGGLEGRGGSRTDVNLAVPAPARCSTRQQGKGGCGAVGGGRVTRVGGGGGDAARFLGNDDGSGGRRRPQAIRGSGGFGGNDKIWFADQGPGMPQLTRCEYSCLKNVHITGYKGARCQIEFLLHIVENAPTLEALTVDTTQVLYEDYYGARIGSKFSECFAVVSRDFLRRKLPTKVKLHVM</sequence>
<accession>Q10H88</accession>
<dbReference type="EMBL" id="AC109602">
    <property type="protein sequence ID" value="AAO59992.1"/>
    <property type="molecule type" value="Genomic_DNA"/>
</dbReference>
<dbReference type="Proteomes" id="UP000000763">
    <property type="component" value="Chromosome 3"/>
</dbReference>
<dbReference type="Pfam" id="PF23622">
    <property type="entry name" value="LRR_At1g61320_AtMIF1"/>
    <property type="match status" value="1"/>
</dbReference>
<evidence type="ECO:0000313" key="3">
    <source>
        <dbReference type="EMBL" id="AAO59992.1"/>
    </source>
</evidence>